<evidence type="ECO:0000313" key="3">
    <source>
        <dbReference type="Proteomes" id="UP001589865"/>
    </source>
</evidence>
<dbReference type="EMBL" id="JBHLUN010000002">
    <property type="protein sequence ID" value="MFC0407096.1"/>
    <property type="molecule type" value="Genomic_DNA"/>
</dbReference>
<protein>
    <recommendedName>
        <fullName evidence="4">Tyr recombinase domain-containing protein</fullName>
    </recommendedName>
</protein>
<dbReference type="Proteomes" id="UP001589865">
    <property type="component" value="Unassembled WGS sequence"/>
</dbReference>
<proteinExistence type="predicted"/>
<organism evidence="2 3">
    <name type="scientific">Roseomonas elaeocarpi</name>
    <dbReference type="NCBI Taxonomy" id="907779"/>
    <lineage>
        <taxon>Bacteria</taxon>
        <taxon>Pseudomonadati</taxon>
        <taxon>Pseudomonadota</taxon>
        <taxon>Alphaproteobacteria</taxon>
        <taxon>Acetobacterales</taxon>
        <taxon>Roseomonadaceae</taxon>
        <taxon>Roseomonas</taxon>
    </lineage>
</organism>
<evidence type="ECO:0000256" key="1">
    <source>
        <dbReference type="ARBA" id="ARBA00023172"/>
    </source>
</evidence>
<evidence type="ECO:0008006" key="4">
    <source>
        <dbReference type="Google" id="ProtNLM"/>
    </source>
</evidence>
<keyword evidence="3" id="KW-1185">Reference proteome</keyword>
<sequence length="90" mass="9679">MLRRLLDTRPPATTPLGARDRALLVLGTGAVLRRSELVGLLWGDVTVVPGKGLRLLLRRSQTDQRGAGQEVAVWAKPAEPALCPLAVYLA</sequence>
<gene>
    <name evidence="2" type="ORF">ACFFGY_02470</name>
</gene>
<dbReference type="RefSeq" id="WP_377042787.1">
    <property type="nucleotide sequence ID" value="NZ_JBHLUN010000002.1"/>
</dbReference>
<dbReference type="SUPFAM" id="SSF56349">
    <property type="entry name" value="DNA breaking-rejoining enzymes"/>
    <property type="match status" value="1"/>
</dbReference>
<comment type="caution">
    <text evidence="2">The sequence shown here is derived from an EMBL/GenBank/DDBJ whole genome shotgun (WGS) entry which is preliminary data.</text>
</comment>
<dbReference type="Gene3D" id="1.10.443.10">
    <property type="entry name" value="Intergrase catalytic core"/>
    <property type="match status" value="1"/>
</dbReference>
<reference evidence="2 3" key="1">
    <citation type="submission" date="2024-09" db="EMBL/GenBank/DDBJ databases">
        <authorList>
            <person name="Sun Q."/>
            <person name="Mori K."/>
        </authorList>
    </citation>
    <scope>NUCLEOTIDE SEQUENCE [LARGE SCALE GENOMIC DNA]</scope>
    <source>
        <strain evidence="2 3">TBRC 5777</strain>
    </source>
</reference>
<dbReference type="InterPro" id="IPR013762">
    <property type="entry name" value="Integrase-like_cat_sf"/>
</dbReference>
<name>A0ABV6JN07_9PROT</name>
<keyword evidence="1" id="KW-0233">DNA recombination</keyword>
<dbReference type="InterPro" id="IPR011010">
    <property type="entry name" value="DNA_brk_join_enz"/>
</dbReference>
<evidence type="ECO:0000313" key="2">
    <source>
        <dbReference type="EMBL" id="MFC0407096.1"/>
    </source>
</evidence>
<accession>A0ABV6JN07</accession>